<accession>A0A0A9BMC8</accession>
<protein>
    <submittedName>
        <fullName evidence="2">Uncharacterized protein</fullName>
    </submittedName>
</protein>
<evidence type="ECO:0000313" key="2">
    <source>
        <dbReference type="EMBL" id="JAD60427.1"/>
    </source>
</evidence>
<keyword evidence="1" id="KW-0472">Membrane</keyword>
<keyword evidence="1" id="KW-0812">Transmembrane</keyword>
<sequence>MYSIITSKVVYFIDPQFLSLSLFFTLHIYENIL</sequence>
<proteinExistence type="predicted"/>
<reference evidence="2" key="2">
    <citation type="journal article" date="2015" name="Data Brief">
        <title>Shoot transcriptome of the giant reed, Arundo donax.</title>
        <authorList>
            <person name="Barrero R.A."/>
            <person name="Guerrero F.D."/>
            <person name="Moolhuijzen P."/>
            <person name="Goolsby J.A."/>
            <person name="Tidwell J."/>
            <person name="Bellgard S.E."/>
            <person name="Bellgard M.I."/>
        </authorList>
    </citation>
    <scope>NUCLEOTIDE SEQUENCE</scope>
    <source>
        <tissue evidence="2">Shoot tissue taken approximately 20 cm above the soil surface</tissue>
    </source>
</reference>
<reference evidence="2" key="1">
    <citation type="submission" date="2014-09" db="EMBL/GenBank/DDBJ databases">
        <authorList>
            <person name="Magalhaes I.L.F."/>
            <person name="Oliveira U."/>
            <person name="Santos F.R."/>
            <person name="Vidigal T.H.D.A."/>
            <person name="Brescovit A.D."/>
            <person name="Santos A.J."/>
        </authorList>
    </citation>
    <scope>NUCLEOTIDE SEQUENCE</scope>
    <source>
        <tissue evidence="2">Shoot tissue taken approximately 20 cm above the soil surface</tissue>
    </source>
</reference>
<dbReference type="EMBL" id="GBRH01237468">
    <property type="protein sequence ID" value="JAD60427.1"/>
    <property type="molecule type" value="Transcribed_RNA"/>
</dbReference>
<organism evidence="2">
    <name type="scientific">Arundo donax</name>
    <name type="common">Giant reed</name>
    <name type="synonym">Donax arundinaceus</name>
    <dbReference type="NCBI Taxonomy" id="35708"/>
    <lineage>
        <taxon>Eukaryota</taxon>
        <taxon>Viridiplantae</taxon>
        <taxon>Streptophyta</taxon>
        <taxon>Embryophyta</taxon>
        <taxon>Tracheophyta</taxon>
        <taxon>Spermatophyta</taxon>
        <taxon>Magnoliopsida</taxon>
        <taxon>Liliopsida</taxon>
        <taxon>Poales</taxon>
        <taxon>Poaceae</taxon>
        <taxon>PACMAD clade</taxon>
        <taxon>Arundinoideae</taxon>
        <taxon>Arundineae</taxon>
        <taxon>Arundo</taxon>
    </lineage>
</organism>
<name>A0A0A9BMC8_ARUDO</name>
<dbReference type="AlphaFoldDB" id="A0A0A9BMC8"/>
<feature type="transmembrane region" description="Helical" evidence="1">
    <location>
        <begin position="9"/>
        <end position="29"/>
    </location>
</feature>
<evidence type="ECO:0000256" key="1">
    <source>
        <dbReference type="SAM" id="Phobius"/>
    </source>
</evidence>
<keyword evidence="1" id="KW-1133">Transmembrane helix</keyword>